<dbReference type="AlphaFoldDB" id="A0A8H8R1Z4"/>
<dbReference type="RefSeq" id="XP_031005761.1">
    <property type="nucleotide sequence ID" value="XM_031148815.1"/>
</dbReference>
<feature type="compositionally biased region" description="Low complexity" evidence="1">
    <location>
        <begin position="134"/>
        <end position="150"/>
    </location>
</feature>
<dbReference type="GeneID" id="41984045"/>
<keyword evidence="4" id="KW-1185">Reference proteome</keyword>
<keyword evidence="2" id="KW-0812">Transmembrane</keyword>
<protein>
    <submittedName>
        <fullName evidence="3">Uncharacterized protein</fullName>
    </submittedName>
</protein>
<organism evidence="3 4">
    <name type="scientific">Lachnellula hyalina</name>
    <dbReference type="NCBI Taxonomy" id="1316788"/>
    <lineage>
        <taxon>Eukaryota</taxon>
        <taxon>Fungi</taxon>
        <taxon>Dikarya</taxon>
        <taxon>Ascomycota</taxon>
        <taxon>Pezizomycotina</taxon>
        <taxon>Leotiomycetes</taxon>
        <taxon>Helotiales</taxon>
        <taxon>Lachnaceae</taxon>
        <taxon>Lachnellula</taxon>
    </lineage>
</organism>
<feature type="region of interest" description="Disordered" evidence="1">
    <location>
        <begin position="1"/>
        <end position="69"/>
    </location>
</feature>
<name>A0A8H8R1Z4_9HELO</name>
<dbReference type="OrthoDB" id="4721035at2759"/>
<reference evidence="3 4" key="1">
    <citation type="submission" date="2018-05" db="EMBL/GenBank/DDBJ databases">
        <title>Genome sequencing and assembly of the regulated plant pathogen Lachnellula willkommii and related sister species for the development of diagnostic species identification markers.</title>
        <authorList>
            <person name="Giroux E."/>
            <person name="Bilodeau G."/>
        </authorList>
    </citation>
    <scope>NUCLEOTIDE SEQUENCE [LARGE SCALE GENOMIC DNA]</scope>
    <source>
        <strain evidence="3 4">CBS 185.66</strain>
    </source>
</reference>
<evidence type="ECO:0000313" key="3">
    <source>
        <dbReference type="EMBL" id="TVY26973.1"/>
    </source>
</evidence>
<evidence type="ECO:0000256" key="1">
    <source>
        <dbReference type="SAM" id="MobiDB-lite"/>
    </source>
</evidence>
<feature type="transmembrane region" description="Helical" evidence="2">
    <location>
        <begin position="251"/>
        <end position="276"/>
    </location>
</feature>
<gene>
    <name evidence="3" type="ORF">LHYA1_G003847</name>
</gene>
<dbReference type="Proteomes" id="UP000431533">
    <property type="component" value="Unassembled WGS sequence"/>
</dbReference>
<evidence type="ECO:0000256" key="2">
    <source>
        <dbReference type="SAM" id="Phobius"/>
    </source>
</evidence>
<comment type="caution">
    <text evidence="3">The sequence shown here is derived from an EMBL/GenBank/DDBJ whole genome shotgun (WGS) entry which is preliminary data.</text>
</comment>
<sequence length="954" mass="104449">MDYPKNPHSPPPEQETEQHHPTNPVDPWASPLRRNRYRRQSSLGTIRFADEIQQHSSPSASKDAVEMEPVEKHANALGIITNARPISIRRVQVGSRAGQTPPTPSKAFFSNLKSPDRTAPSPPSSINPHFSNISSLSSPPTPGSGKPLLSHLQSNEPESYSFDRGGLTTMSEQENGGNDITNGKQQTSPDNSNAAYDARRYPECEYDRDGRFVYEQENGSNGNFNGNDNDKASLLDGCPAKHDIYSSRNSWLSVSFLILSIYSTVFSGIYLILALVQPRYGWGIHTGGRLPPSTASTLFAMVAKTIELSFVTVFITFLGQVLSRRSLIKASRGVTIAELTMRTWVIQPGFMITHWQTLQHAGLTILGAITITAALMAMLYTTASNALVSPHLKYGGWQNKLMYGLVKTSYADAPYIAKTCRTPVKFEVDPDAGTTCLSILHVGQAQHNYVTFLGNWTGINIDGRGISSNLSQRPQAPALMFDNTTVTGSWIMTETSNVTAAYNNHSRIINNVTMAMPHAGVVAAARQERNAILQPEELDGVGEYSVRAAVVSPAINVLCANMNAKELAPLVYDQWPHHSNASADQIGQPGHDGDLIPVPPSKFLNTTVVDDIFEWGESETYSRQPPIFATFPMEYNSIVNVSAKAIDYASRDSIYLLIKAPDISTQNYTLCRIRSFLSPDCSTHYNVSGKTGGKLISNCEDPNDENAYIRSAPDAPTVGKAPDWMDVGSTWMTALSLGTGITNANASISRLLSQLVIVEEDGVPLALNPVMPSLAESLAVLAGSTLLVSSTDATFKHSWNYSSPILEGQQMSFSASLASQEYTSGPTQNWQSMFYIVLLFIFCTNVFCLIYFIMRAGLVTDYTEPQNLFALAVNSPPSRHLEGSCGTGPEGNQFNVDWHVSQEDASGHFFIKNGPGRLDNTKSFLGLRRRTGRPKELKHASSYSMLSSKRKSWL</sequence>
<feature type="compositionally biased region" description="Polar residues" evidence="1">
    <location>
        <begin position="168"/>
        <end position="194"/>
    </location>
</feature>
<evidence type="ECO:0000313" key="4">
    <source>
        <dbReference type="Proteomes" id="UP000431533"/>
    </source>
</evidence>
<feature type="region of interest" description="Disordered" evidence="1">
    <location>
        <begin position="93"/>
        <end position="199"/>
    </location>
</feature>
<keyword evidence="2" id="KW-0472">Membrane</keyword>
<feature type="transmembrane region" description="Helical" evidence="2">
    <location>
        <begin position="833"/>
        <end position="854"/>
    </location>
</feature>
<feature type="transmembrane region" description="Helical" evidence="2">
    <location>
        <begin position="296"/>
        <end position="322"/>
    </location>
</feature>
<accession>A0A8H8R1Z4</accession>
<keyword evidence="2" id="KW-1133">Transmembrane helix</keyword>
<dbReference type="EMBL" id="QGMH01000057">
    <property type="protein sequence ID" value="TVY26973.1"/>
    <property type="molecule type" value="Genomic_DNA"/>
</dbReference>
<feature type="transmembrane region" description="Helical" evidence="2">
    <location>
        <begin position="361"/>
        <end position="380"/>
    </location>
</feature>
<proteinExistence type="predicted"/>